<keyword evidence="4 5" id="KW-0326">Glycosidase</keyword>
<gene>
    <name evidence="8" type="ORF">ACFOWX_03410</name>
</gene>
<accession>A0ABV8RET7</accession>
<proteinExistence type="inferred from homology"/>
<dbReference type="PANTHER" id="PTHR42721:SF3">
    <property type="entry name" value="BETA-D-XYLOSIDASE 5-RELATED"/>
    <property type="match status" value="1"/>
</dbReference>
<evidence type="ECO:0000313" key="9">
    <source>
        <dbReference type="Proteomes" id="UP001595887"/>
    </source>
</evidence>
<evidence type="ECO:0000313" key="8">
    <source>
        <dbReference type="EMBL" id="MFC4291457.1"/>
    </source>
</evidence>
<feature type="signal peptide" evidence="6">
    <location>
        <begin position="1"/>
        <end position="25"/>
    </location>
</feature>
<dbReference type="Gene3D" id="3.20.20.300">
    <property type="entry name" value="Glycoside hydrolase, family 3, N-terminal domain"/>
    <property type="match status" value="1"/>
</dbReference>
<name>A0ABV8RET7_9SPHN</name>
<dbReference type="InterPro" id="IPR013783">
    <property type="entry name" value="Ig-like_fold"/>
</dbReference>
<evidence type="ECO:0000256" key="1">
    <source>
        <dbReference type="ARBA" id="ARBA00005336"/>
    </source>
</evidence>
<feature type="chain" id="PRO_5047303405" evidence="6">
    <location>
        <begin position="26"/>
        <end position="800"/>
    </location>
</feature>
<dbReference type="InterPro" id="IPR036881">
    <property type="entry name" value="Glyco_hydro_3_C_sf"/>
</dbReference>
<dbReference type="SMART" id="SM01217">
    <property type="entry name" value="Fn3_like"/>
    <property type="match status" value="1"/>
</dbReference>
<dbReference type="RefSeq" id="WP_381421321.1">
    <property type="nucleotide sequence ID" value="NZ_JBHSDH010000012.1"/>
</dbReference>
<dbReference type="InterPro" id="IPR036962">
    <property type="entry name" value="Glyco_hydro_3_N_sf"/>
</dbReference>
<keyword evidence="9" id="KW-1185">Reference proteome</keyword>
<dbReference type="InterPro" id="IPR017853">
    <property type="entry name" value="GH"/>
</dbReference>
<evidence type="ECO:0000256" key="3">
    <source>
        <dbReference type="ARBA" id="ARBA00022801"/>
    </source>
</evidence>
<dbReference type="GO" id="GO:0016787">
    <property type="term" value="F:hydrolase activity"/>
    <property type="evidence" value="ECO:0007669"/>
    <property type="project" value="UniProtKB-KW"/>
</dbReference>
<dbReference type="Pfam" id="PF00933">
    <property type="entry name" value="Glyco_hydro_3"/>
    <property type="match status" value="1"/>
</dbReference>
<organism evidence="8 9">
    <name type="scientific">Sphingorhabdus arenilitoris</name>
    <dbReference type="NCBI Taxonomy" id="1490041"/>
    <lineage>
        <taxon>Bacteria</taxon>
        <taxon>Pseudomonadati</taxon>
        <taxon>Pseudomonadota</taxon>
        <taxon>Alphaproteobacteria</taxon>
        <taxon>Sphingomonadales</taxon>
        <taxon>Sphingomonadaceae</taxon>
        <taxon>Sphingorhabdus</taxon>
    </lineage>
</organism>
<keyword evidence="3 5" id="KW-0378">Hydrolase</keyword>
<evidence type="ECO:0000256" key="6">
    <source>
        <dbReference type="SAM" id="SignalP"/>
    </source>
</evidence>
<dbReference type="PROSITE" id="PS00775">
    <property type="entry name" value="GLYCOSYL_HYDROL_F3"/>
    <property type="match status" value="1"/>
</dbReference>
<keyword evidence="2 6" id="KW-0732">Signal</keyword>
<dbReference type="PRINTS" id="PR00133">
    <property type="entry name" value="GLHYDRLASE3"/>
</dbReference>
<sequence length="800" mass="86980">MIHRQWKYALSAAVCALSVPSAVSAQDIMAAQNSTAAAPLYKDASAPVEARVEDLLARMTLEEKVTQMMTIWQQKPDIMDEQGEFAPEKFAKLFPNGIGQFTRPSDDKGPASPLASKWRDEEGTVRLINAVQKYATEKTRLGIPVLMHEEGLHGYAAVNATSFPQAIAMASSWDPAMVQEINNVIAREIRVRGSSLVLSPVVDVARDPRWGRFEETFGEDPYLVSEMGVAAVNGLQGVGTKGKLPDGKVFATLKHMTGHGQPESGTNVGPANISERVLREYFFPPFEQVVKRTHVEAVMASYNEIDGVPSHANRWLLHDVLRGEWGFEGMVVSDYFAIDEMISRHKIAATKEEAAMLALNAGVDTDLPNGASYETLVKLVREGKVKEADVDMAVRRMLTLKFNAGLFENPYGDAAKAKALTNNAEAVTLARTSAERSVVLLKNDGTLPLKLNGKAGQKPTIAVIGPSANIARLGGYLGIPRNKVSLLDGMKAAVGDKANIVFAQGVKITESDDWYEDKVTLIPREDNLKMIAEAVEKAKDADQIILTLGDTEQTSREGWAENHLGDRDSLELVGEQQELFDALKALGKPITVVLVNGRPPAIEKIANEANAILESWYLGEQGGNALANILLGKVNPGGKLPVTFPRNVGQLPFFYNHKPTARRGYVLADKSPLYPFGFGLSYTSFTISKPTLSASSIGTDGNVTVTVSVKNTGAVAGDEVVQLYIRDKFSSVTRSVKDLKAFKRITVQPGTVQNVSFKLGPEAFQMWDINMKRVVEPGEFDIMVGNSSESFETATLTITG</sequence>
<evidence type="ECO:0000256" key="2">
    <source>
        <dbReference type="ARBA" id="ARBA00022729"/>
    </source>
</evidence>
<evidence type="ECO:0000259" key="7">
    <source>
        <dbReference type="SMART" id="SM01217"/>
    </source>
</evidence>
<dbReference type="Pfam" id="PF01915">
    <property type="entry name" value="Glyco_hydro_3_C"/>
    <property type="match status" value="1"/>
</dbReference>
<dbReference type="SUPFAM" id="SSF52279">
    <property type="entry name" value="Beta-D-glucan exohydrolase, C-terminal domain"/>
    <property type="match status" value="1"/>
</dbReference>
<dbReference type="SUPFAM" id="SSF51445">
    <property type="entry name" value="(Trans)glycosidases"/>
    <property type="match status" value="1"/>
</dbReference>
<dbReference type="InterPro" id="IPR044993">
    <property type="entry name" value="BXL"/>
</dbReference>
<dbReference type="InterPro" id="IPR001764">
    <property type="entry name" value="Glyco_hydro_3_N"/>
</dbReference>
<reference evidence="9" key="1">
    <citation type="journal article" date="2019" name="Int. J. Syst. Evol. Microbiol.">
        <title>The Global Catalogue of Microorganisms (GCM) 10K type strain sequencing project: providing services to taxonomists for standard genome sequencing and annotation.</title>
        <authorList>
            <consortium name="The Broad Institute Genomics Platform"/>
            <consortium name="The Broad Institute Genome Sequencing Center for Infectious Disease"/>
            <person name="Wu L."/>
            <person name="Ma J."/>
        </authorList>
    </citation>
    <scope>NUCLEOTIDE SEQUENCE [LARGE SCALE GENOMIC DNA]</scope>
    <source>
        <strain evidence="9">CECT 8531</strain>
    </source>
</reference>
<evidence type="ECO:0000256" key="5">
    <source>
        <dbReference type="RuleBase" id="RU361161"/>
    </source>
</evidence>
<comment type="caution">
    <text evidence="8">The sequence shown here is derived from an EMBL/GenBank/DDBJ whole genome shotgun (WGS) entry which is preliminary data.</text>
</comment>
<dbReference type="Proteomes" id="UP001595887">
    <property type="component" value="Unassembled WGS sequence"/>
</dbReference>
<evidence type="ECO:0000256" key="4">
    <source>
        <dbReference type="ARBA" id="ARBA00023295"/>
    </source>
</evidence>
<dbReference type="Gene3D" id="3.40.50.1700">
    <property type="entry name" value="Glycoside hydrolase family 3 C-terminal domain"/>
    <property type="match status" value="1"/>
</dbReference>
<dbReference type="Pfam" id="PF14310">
    <property type="entry name" value="Fn3-like"/>
    <property type="match status" value="1"/>
</dbReference>
<feature type="domain" description="Fibronectin type III-like" evidence="7">
    <location>
        <begin position="719"/>
        <end position="788"/>
    </location>
</feature>
<dbReference type="EMBL" id="JBHSDH010000012">
    <property type="protein sequence ID" value="MFC4291457.1"/>
    <property type="molecule type" value="Genomic_DNA"/>
</dbReference>
<protein>
    <submittedName>
        <fullName evidence="8">Glycoside hydrolase family 3 N-terminal domain-containing protein</fullName>
    </submittedName>
</protein>
<comment type="similarity">
    <text evidence="1 5">Belongs to the glycosyl hydrolase 3 family.</text>
</comment>
<dbReference type="InterPro" id="IPR026891">
    <property type="entry name" value="Fn3-like"/>
</dbReference>
<dbReference type="Gene3D" id="2.60.40.10">
    <property type="entry name" value="Immunoglobulins"/>
    <property type="match status" value="1"/>
</dbReference>
<dbReference type="InterPro" id="IPR019800">
    <property type="entry name" value="Glyco_hydro_3_AS"/>
</dbReference>
<dbReference type="PANTHER" id="PTHR42721">
    <property type="entry name" value="SUGAR HYDROLASE-RELATED"/>
    <property type="match status" value="1"/>
</dbReference>
<dbReference type="InterPro" id="IPR002772">
    <property type="entry name" value="Glyco_hydro_3_C"/>
</dbReference>